<evidence type="ECO:0008006" key="3">
    <source>
        <dbReference type="Google" id="ProtNLM"/>
    </source>
</evidence>
<dbReference type="InterPro" id="IPR010982">
    <property type="entry name" value="Lambda_DNA-bd_dom_sf"/>
</dbReference>
<dbReference type="RefSeq" id="WP_004234423.1">
    <property type="nucleotide sequence ID" value="NZ_ALYM01000001.1"/>
</dbReference>
<reference evidence="1 2" key="1">
    <citation type="journal article" date="2013" name="PLoS ONE">
        <title>Comparative Genomic Characterization of Three Streptococcus parauberis Strains in Fish Pathogen, as Assessed by Wide-Genome Analyses.</title>
        <authorList>
            <person name="Nho S.W."/>
            <person name="Hikima J."/>
            <person name="Park S.B."/>
            <person name="Jang H.B."/>
            <person name="Cha I.S."/>
            <person name="Yasuike M."/>
            <person name="Nakamura Y."/>
            <person name="Fujiwara A."/>
            <person name="Sano M."/>
            <person name="Kanai K."/>
            <person name="Kondo H."/>
            <person name="Hirono I."/>
            <person name="Takeyama H."/>
            <person name="Aoki T."/>
            <person name="Jung T.S."/>
        </authorList>
    </citation>
    <scope>NUCLEOTIDE SEQUENCE [LARGE SCALE GENOMIC DNA]</scope>
    <source>
        <strain evidence="1 2">KRS-02083</strain>
    </source>
</reference>
<evidence type="ECO:0000313" key="2">
    <source>
        <dbReference type="Proteomes" id="UP000011769"/>
    </source>
</evidence>
<comment type="caution">
    <text evidence="1">The sequence shown here is derived from an EMBL/GenBank/DDBJ whole genome shotgun (WGS) entry which is preliminary data.</text>
</comment>
<evidence type="ECO:0000313" key="1">
    <source>
        <dbReference type="EMBL" id="EMG26272.1"/>
    </source>
</evidence>
<organism evidence="1 2">
    <name type="scientific">Streptococcus parauberis KRS-02083</name>
    <dbReference type="NCBI Taxonomy" id="1207545"/>
    <lineage>
        <taxon>Bacteria</taxon>
        <taxon>Bacillati</taxon>
        <taxon>Bacillota</taxon>
        <taxon>Bacilli</taxon>
        <taxon>Lactobacillales</taxon>
        <taxon>Streptococcaceae</taxon>
        <taxon>Streptococcus</taxon>
    </lineage>
</organism>
<sequence length="80" mass="9384">MRKQRQNVLIIKHAIKSHDSMLPLDVADYLIKYMTDNKLSIEEMADRLKMEERLIKKFWLRAKTPTEGQAKIIMRGLANG</sequence>
<dbReference type="Proteomes" id="UP000011769">
    <property type="component" value="Unassembled WGS sequence"/>
</dbReference>
<protein>
    <recommendedName>
        <fullName evidence="3">XRE family transcriptional regulator</fullName>
    </recommendedName>
</protein>
<dbReference type="SUPFAM" id="SSF47413">
    <property type="entry name" value="lambda repressor-like DNA-binding domains"/>
    <property type="match status" value="1"/>
</dbReference>
<gene>
    <name evidence="1" type="ORF">SPJ1_0234</name>
</gene>
<keyword evidence="2" id="KW-1185">Reference proteome</keyword>
<accession>A0ABN0ITV0</accession>
<name>A0ABN0ITV0_9STRE</name>
<proteinExistence type="predicted"/>
<dbReference type="EMBL" id="ALYM01000001">
    <property type="protein sequence ID" value="EMG26272.1"/>
    <property type="molecule type" value="Genomic_DNA"/>
</dbReference>